<dbReference type="VEuPathDB" id="AmoebaDB:FDP41_000953"/>
<evidence type="ECO:0000313" key="2">
    <source>
        <dbReference type="EMBL" id="KAF0979800.1"/>
    </source>
</evidence>
<comment type="caution">
    <text evidence="2">The sequence shown here is derived from an EMBL/GenBank/DDBJ whole genome shotgun (WGS) entry which is preliminary data.</text>
</comment>
<feature type="compositionally biased region" description="Low complexity" evidence="1">
    <location>
        <begin position="57"/>
        <end position="79"/>
    </location>
</feature>
<sequence length="405" mass="46514">MDVARTSNHTGTNSLDVVRSARFSQPLSSTPTQQYHVQFPSDAPEHGWFGRIGLKRSSSSNSSSNSNNCEGTTTSSDSTFSRDNDHIDRNIHDKEKKVEFNTRSLSATTITDDSLYDHTGLLTMYYPERASESSWLHSSNCKNKLGGFESGVKCWVSELVHEFLKQDIPVICLMFYENPQVSGDYEGHYRLAVGYESEMVTTTKFVGQQRNGALSTTTKEVVKRIIMYDPYDRDGNAPISNFTVEEFCHLWNYTELRFNDTCYKPYFGVALMPLRLWMNSKDRVRYTLHTQYPCFRNFPQLLSTRLHDVSAHVTLFGINQNPILFQTKIPITKQMDLCQEHVMELNLMQWISNSTILEQVSHIRVSVSGMICDHTLKWLYEENTNKFSEAYSYCDRVGGSLFISR</sequence>
<organism evidence="2 3">
    <name type="scientific">Naegleria fowleri</name>
    <name type="common">Brain eating amoeba</name>
    <dbReference type="NCBI Taxonomy" id="5763"/>
    <lineage>
        <taxon>Eukaryota</taxon>
        <taxon>Discoba</taxon>
        <taxon>Heterolobosea</taxon>
        <taxon>Tetramitia</taxon>
        <taxon>Eutetramitia</taxon>
        <taxon>Vahlkampfiidae</taxon>
        <taxon>Naegleria</taxon>
    </lineage>
</organism>
<reference evidence="2 3" key="1">
    <citation type="journal article" date="2019" name="Sci. Rep.">
        <title>Nanopore sequencing improves the draft genome of the human pathogenic amoeba Naegleria fowleri.</title>
        <authorList>
            <person name="Liechti N."/>
            <person name="Schurch N."/>
            <person name="Bruggmann R."/>
            <person name="Wittwer M."/>
        </authorList>
    </citation>
    <scope>NUCLEOTIDE SEQUENCE [LARGE SCALE GENOMIC DNA]</scope>
    <source>
        <strain evidence="2 3">ATCC 30894</strain>
    </source>
</reference>
<dbReference type="OMA" id="WNYTELR"/>
<dbReference type="OrthoDB" id="15857at2759"/>
<dbReference type="Proteomes" id="UP000444721">
    <property type="component" value="Unassembled WGS sequence"/>
</dbReference>
<proteinExistence type="predicted"/>
<keyword evidence="3" id="KW-1185">Reference proteome</keyword>
<dbReference type="EMBL" id="VFQX01000022">
    <property type="protein sequence ID" value="KAF0979800.1"/>
    <property type="molecule type" value="Genomic_DNA"/>
</dbReference>
<name>A0A6A5C1S4_NAEFO</name>
<accession>A0A6A5C1S4</accession>
<protein>
    <submittedName>
        <fullName evidence="2">Uncharacterized protein</fullName>
    </submittedName>
</protein>
<evidence type="ECO:0000256" key="1">
    <source>
        <dbReference type="SAM" id="MobiDB-lite"/>
    </source>
</evidence>
<gene>
    <name evidence="2" type="ORF">FDP41_000953</name>
</gene>
<evidence type="ECO:0000313" key="3">
    <source>
        <dbReference type="Proteomes" id="UP000444721"/>
    </source>
</evidence>
<feature type="region of interest" description="Disordered" evidence="1">
    <location>
        <begin position="50"/>
        <end position="88"/>
    </location>
</feature>
<dbReference type="RefSeq" id="XP_044564513.1">
    <property type="nucleotide sequence ID" value="XM_044713498.1"/>
</dbReference>
<dbReference type="AlphaFoldDB" id="A0A6A5C1S4"/>
<dbReference type="VEuPathDB" id="AmoebaDB:NfTy_050410"/>
<dbReference type="GeneID" id="68108171"/>
<dbReference type="VEuPathDB" id="AmoebaDB:NF0131290"/>